<keyword evidence="2" id="KW-1185">Reference proteome</keyword>
<evidence type="ECO:0008006" key="3">
    <source>
        <dbReference type="Google" id="ProtNLM"/>
    </source>
</evidence>
<dbReference type="AlphaFoldDB" id="A0A3N2C6M9"/>
<protein>
    <recommendedName>
        <fullName evidence="3">Transcriptional regulator</fullName>
    </recommendedName>
</protein>
<evidence type="ECO:0000313" key="1">
    <source>
        <dbReference type="EMBL" id="ROR83161.1"/>
    </source>
</evidence>
<reference evidence="1 2" key="1">
    <citation type="submission" date="2018-11" db="EMBL/GenBank/DDBJ databases">
        <title>Sequencing the genomes of 1000 actinobacteria strains.</title>
        <authorList>
            <person name="Klenk H.-P."/>
        </authorList>
    </citation>
    <scope>NUCLEOTIDE SEQUENCE [LARGE SCALE GENOMIC DNA]</scope>
    <source>
        <strain evidence="1 2">DSM 14012</strain>
    </source>
</reference>
<proteinExistence type="predicted"/>
<sequence>MDFLNDPAIPRSILREFGDRLHEYGIAFEADGAAGYVRLVHAKGVHSYPWRYLPVLTMSTASEVPNMIATLFLTDRITERSADTLRTRGIQYVDAAGNANLDFGGVRVDARGRNRRRTEPRPVATETVEPNLFSSKRAQVVFVLLVWPDLLTRGLRAISEAAGVSLGLAQSTVKLLDRKGFLAGARLNDRSALTQAWVAAYPAALQRSLWIRSFSGDPRSVSTGTQPLWLSGECATDLVRNPETVEIYVDQLEPRTIAENRWRSDREPNVFLRRKFWTEPGSRTITADVHAAPRLLIYADLLGSNDPRLREVAEDYRSSHAEL</sequence>
<name>A0A3N2C6M9_9MICO</name>
<comment type="caution">
    <text evidence="1">The sequence shown here is derived from an EMBL/GenBank/DDBJ whole genome shotgun (WGS) entry which is preliminary data.</text>
</comment>
<gene>
    <name evidence="1" type="ORF">EDD42_3267</name>
</gene>
<dbReference type="EMBL" id="RKHL01000001">
    <property type="protein sequence ID" value="ROR83161.1"/>
    <property type="molecule type" value="Genomic_DNA"/>
</dbReference>
<dbReference type="InterPro" id="IPR019238">
    <property type="entry name" value="AbiEi_2"/>
</dbReference>
<evidence type="ECO:0000313" key="2">
    <source>
        <dbReference type="Proteomes" id="UP000266915"/>
    </source>
</evidence>
<dbReference type="Pfam" id="PF09952">
    <property type="entry name" value="AbiEi_2"/>
    <property type="match status" value="1"/>
</dbReference>
<dbReference type="RefSeq" id="WP_085513647.1">
    <property type="nucleotide sequence ID" value="NZ_FXAP01000006.1"/>
</dbReference>
<organism evidence="1 2">
    <name type="scientific">Plantibacter flavus</name>
    <dbReference type="NCBI Taxonomy" id="150123"/>
    <lineage>
        <taxon>Bacteria</taxon>
        <taxon>Bacillati</taxon>
        <taxon>Actinomycetota</taxon>
        <taxon>Actinomycetes</taxon>
        <taxon>Micrococcales</taxon>
        <taxon>Microbacteriaceae</taxon>
        <taxon>Plantibacter</taxon>
    </lineage>
</organism>
<accession>A0A3N2C6M9</accession>
<dbReference type="Proteomes" id="UP000266915">
    <property type="component" value="Unassembled WGS sequence"/>
</dbReference>